<dbReference type="Proteomes" id="UP000799537">
    <property type="component" value="Unassembled WGS sequence"/>
</dbReference>
<name>A0A6A6CED6_ZASCE</name>
<gene>
    <name evidence="3" type="ORF">M409DRAFT_56422</name>
</gene>
<reference evidence="3" key="1">
    <citation type="journal article" date="2020" name="Stud. Mycol.">
        <title>101 Dothideomycetes genomes: a test case for predicting lifestyles and emergence of pathogens.</title>
        <authorList>
            <person name="Haridas S."/>
            <person name="Albert R."/>
            <person name="Binder M."/>
            <person name="Bloem J."/>
            <person name="Labutti K."/>
            <person name="Salamov A."/>
            <person name="Andreopoulos B."/>
            <person name="Baker S."/>
            <person name="Barry K."/>
            <person name="Bills G."/>
            <person name="Bluhm B."/>
            <person name="Cannon C."/>
            <person name="Castanera R."/>
            <person name="Culley D."/>
            <person name="Daum C."/>
            <person name="Ezra D."/>
            <person name="Gonzalez J."/>
            <person name="Henrissat B."/>
            <person name="Kuo A."/>
            <person name="Liang C."/>
            <person name="Lipzen A."/>
            <person name="Lutzoni F."/>
            <person name="Magnuson J."/>
            <person name="Mondo S."/>
            <person name="Nolan M."/>
            <person name="Ohm R."/>
            <person name="Pangilinan J."/>
            <person name="Park H.-J."/>
            <person name="Ramirez L."/>
            <person name="Alfaro M."/>
            <person name="Sun H."/>
            <person name="Tritt A."/>
            <person name="Yoshinaga Y."/>
            <person name="Zwiers L.-H."/>
            <person name="Turgeon B."/>
            <person name="Goodwin S."/>
            <person name="Spatafora J."/>
            <person name="Crous P."/>
            <person name="Grigoriev I."/>
        </authorList>
    </citation>
    <scope>NUCLEOTIDE SEQUENCE</scope>
    <source>
        <strain evidence="3">ATCC 36951</strain>
    </source>
</reference>
<accession>A0A6A6CED6</accession>
<dbReference type="RefSeq" id="XP_033665479.1">
    <property type="nucleotide sequence ID" value="XM_033813291.1"/>
</dbReference>
<dbReference type="EMBL" id="ML993603">
    <property type="protein sequence ID" value="KAF2164590.1"/>
    <property type="molecule type" value="Genomic_DNA"/>
</dbReference>
<protein>
    <recommendedName>
        <fullName evidence="2">DUF7587 domain-containing protein</fullName>
    </recommendedName>
</protein>
<dbReference type="InterPro" id="IPR056009">
    <property type="entry name" value="DUF7587"/>
</dbReference>
<evidence type="ECO:0000313" key="3">
    <source>
        <dbReference type="EMBL" id="KAF2164590.1"/>
    </source>
</evidence>
<evidence type="ECO:0000259" key="2">
    <source>
        <dbReference type="Pfam" id="PF24494"/>
    </source>
</evidence>
<sequence>MPPKRPCPDSDNEPRKRHASEADVRPKATPSTPRAPGPRRATTAGLTDGVQDLKLSPAQEAFRRRVDEAAKGTPRFLFRFWSHRSGGNKELNTVDGIIPLAFLGRKGPVKSFYQMCPEKLGHLAREHVKTAPYIKTVYSFWSQSLDFVLNWAQNTKHQSTHISILDTAQVNKSNIILHTNAVNQLFGHVGVYEHEYLICGTISGPAYRAVPLEDFLPCPRAIATKTDPTNLEHATFMKTANRILQIARGYSGGLELPIAAHLMGFVIGDREDTKMRQQFLLTHISRSLPIPAEWINDPTIVEPEVNYRGVSEAHRAAMYLSEMVKLKLGGRKSASTTGIAKNSRGPTDAEIQKATDSVVNSPRVPEQTKRTYPRMVTELRIRLTGWEWTNETIEEYKKGNP</sequence>
<dbReference type="Pfam" id="PF24494">
    <property type="entry name" value="DUF7587"/>
    <property type="match status" value="1"/>
</dbReference>
<evidence type="ECO:0000313" key="4">
    <source>
        <dbReference type="Proteomes" id="UP000799537"/>
    </source>
</evidence>
<proteinExistence type="predicted"/>
<organism evidence="3 4">
    <name type="scientific">Zasmidium cellare ATCC 36951</name>
    <dbReference type="NCBI Taxonomy" id="1080233"/>
    <lineage>
        <taxon>Eukaryota</taxon>
        <taxon>Fungi</taxon>
        <taxon>Dikarya</taxon>
        <taxon>Ascomycota</taxon>
        <taxon>Pezizomycotina</taxon>
        <taxon>Dothideomycetes</taxon>
        <taxon>Dothideomycetidae</taxon>
        <taxon>Mycosphaerellales</taxon>
        <taxon>Mycosphaerellaceae</taxon>
        <taxon>Zasmidium</taxon>
    </lineage>
</organism>
<feature type="domain" description="DUF7587" evidence="2">
    <location>
        <begin position="73"/>
        <end position="206"/>
    </location>
</feature>
<feature type="region of interest" description="Disordered" evidence="1">
    <location>
        <begin position="1"/>
        <end position="51"/>
    </location>
</feature>
<keyword evidence="4" id="KW-1185">Reference proteome</keyword>
<dbReference type="AlphaFoldDB" id="A0A6A6CED6"/>
<feature type="compositionally biased region" description="Basic and acidic residues" evidence="1">
    <location>
        <begin position="1"/>
        <end position="26"/>
    </location>
</feature>
<dbReference type="OrthoDB" id="5295996at2759"/>
<evidence type="ECO:0000256" key="1">
    <source>
        <dbReference type="SAM" id="MobiDB-lite"/>
    </source>
</evidence>
<dbReference type="GeneID" id="54566563"/>